<reference evidence="2 3" key="1">
    <citation type="submission" date="2023-08" db="EMBL/GenBank/DDBJ databases">
        <title>A Necator americanus chromosomal reference genome.</title>
        <authorList>
            <person name="Ilik V."/>
            <person name="Petrzelkova K.J."/>
            <person name="Pardy F."/>
            <person name="Fuh T."/>
            <person name="Niatou-Singa F.S."/>
            <person name="Gouil Q."/>
            <person name="Baker L."/>
            <person name="Ritchie M.E."/>
            <person name="Jex A.R."/>
            <person name="Gazzola D."/>
            <person name="Li H."/>
            <person name="Toshio Fujiwara R."/>
            <person name="Zhan B."/>
            <person name="Aroian R.V."/>
            <person name="Pafco B."/>
            <person name="Schwarz E.M."/>
        </authorList>
    </citation>
    <scope>NUCLEOTIDE SEQUENCE [LARGE SCALE GENOMIC DNA]</scope>
    <source>
        <strain evidence="2 3">Aroian</strain>
        <tissue evidence="2">Whole animal</tissue>
    </source>
</reference>
<feature type="region of interest" description="Disordered" evidence="1">
    <location>
        <begin position="1"/>
        <end position="30"/>
    </location>
</feature>
<dbReference type="Proteomes" id="UP001303046">
    <property type="component" value="Unassembled WGS sequence"/>
</dbReference>
<dbReference type="EMBL" id="JAVFWL010000001">
    <property type="protein sequence ID" value="KAK6725724.1"/>
    <property type="molecule type" value="Genomic_DNA"/>
</dbReference>
<organism evidence="2 3">
    <name type="scientific">Necator americanus</name>
    <name type="common">Human hookworm</name>
    <dbReference type="NCBI Taxonomy" id="51031"/>
    <lineage>
        <taxon>Eukaryota</taxon>
        <taxon>Metazoa</taxon>
        <taxon>Ecdysozoa</taxon>
        <taxon>Nematoda</taxon>
        <taxon>Chromadorea</taxon>
        <taxon>Rhabditida</taxon>
        <taxon>Rhabditina</taxon>
        <taxon>Rhabditomorpha</taxon>
        <taxon>Strongyloidea</taxon>
        <taxon>Ancylostomatidae</taxon>
        <taxon>Bunostominae</taxon>
        <taxon>Necator</taxon>
    </lineage>
</organism>
<protein>
    <recommendedName>
        <fullName evidence="4">BAR domain-containing protein</fullName>
    </recommendedName>
</protein>
<proteinExistence type="predicted"/>
<evidence type="ECO:0008006" key="4">
    <source>
        <dbReference type="Google" id="ProtNLM"/>
    </source>
</evidence>
<feature type="compositionally biased region" description="Basic and acidic residues" evidence="1">
    <location>
        <begin position="1"/>
        <end position="16"/>
    </location>
</feature>
<evidence type="ECO:0000313" key="3">
    <source>
        <dbReference type="Proteomes" id="UP001303046"/>
    </source>
</evidence>
<accession>A0ABR1BGS7</accession>
<evidence type="ECO:0000256" key="1">
    <source>
        <dbReference type="SAM" id="MobiDB-lite"/>
    </source>
</evidence>
<sequence length="150" mass="17356">MTKFDELKREGQEKMGKQQPSASEDADTEAKMKYCMSWQKRDRKLIRAFKNCADISKNFEERLHMFASVELKAMKQACFTIERRRKQKDAAEKAASQAPTEEHARKAEVAAKEFELQLQSTTGMLEKIPEYDKLHEEALTQGLQYLATAF</sequence>
<comment type="caution">
    <text evidence="2">The sequence shown here is derived from an EMBL/GenBank/DDBJ whole genome shotgun (WGS) entry which is preliminary data.</text>
</comment>
<keyword evidence="3" id="KW-1185">Reference proteome</keyword>
<gene>
    <name evidence="2" type="primary">Necator_chrI.g313</name>
    <name evidence="2" type="ORF">RB195_004192</name>
</gene>
<name>A0ABR1BGS7_NECAM</name>
<evidence type="ECO:0000313" key="2">
    <source>
        <dbReference type="EMBL" id="KAK6725724.1"/>
    </source>
</evidence>